<feature type="domain" description="Schlafen AlbA-2" evidence="1">
    <location>
        <begin position="14"/>
        <end position="74"/>
    </location>
</feature>
<keyword evidence="2" id="KW-0547">Nucleotide-binding</keyword>
<evidence type="ECO:0000259" key="1">
    <source>
        <dbReference type="Pfam" id="PF04326"/>
    </source>
</evidence>
<comment type="caution">
    <text evidence="2">The sequence shown here is derived from an EMBL/GenBank/DDBJ whole genome shotgun (WGS) entry which is preliminary data.</text>
</comment>
<dbReference type="RefSeq" id="WP_130093425.1">
    <property type="nucleotide sequence ID" value="NZ_SETE01000003.1"/>
</dbReference>
<name>A0A4Q4KNI2_9FLAO</name>
<accession>A0A4Q4KNI2</accession>
<dbReference type="InterPro" id="IPR038461">
    <property type="entry name" value="Schlafen_AlbA_2_dom_sf"/>
</dbReference>
<dbReference type="EMBL" id="SETE01000003">
    <property type="protein sequence ID" value="RYM33984.1"/>
    <property type="molecule type" value="Genomic_DNA"/>
</dbReference>
<dbReference type="Pfam" id="PF04326">
    <property type="entry name" value="SLFN_AlbA_2"/>
    <property type="match status" value="1"/>
</dbReference>
<dbReference type="GO" id="GO:0005524">
    <property type="term" value="F:ATP binding"/>
    <property type="evidence" value="ECO:0007669"/>
    <property type="project" value="UniProtKB-KW"/>
</dbReference>
<organism evidence="2 3">
    <name type="scientific">Brumimicrobium glaciale</name>
    <dbReference type="NCBI Taxonomy" id="200475"/>
    <lineage>
        <taxon>Bacteria</taxon>
        <taxon>Pseudomonadati</taxon>
        <taxon>Bacteroidota</taxon>
        <taxon>Flavobacteriia</taxon>
        <taxon>Flavobacteriales</taxon>
        <taxon>Crocinitomicaceae</taxon>
        <taxon>Brumimicrobium</taxon>
    </lineage>
</organism>
<dbReference type="AlphaFoldDB" id="A0A4Q4KNI2"/>
<reference evidence="2 3" key="1">
    <citation type="submission" date="2019-02" db="EMBL/GenBank/DDBJ databases">
        <title>Genome sequence of the sea-ice species Brumimicrobium glaciale.</title>
        <authorList>
            <person name="Bowman J.P."/>
        </authorList>
    </citation>
    <scope>NUCLEOTIDE SEQUENCE [LARGE SCALE GENOMIC DNA]</scope>
    <source>
        <strain evidence="2 3">IC156</strain>
    </source>
</reference>
<dbReference type="Gene3D" id="3.30.950.30">
    <property type="entry name" value="Schlafen, AAA domain"/>
    <property type="match status" value="1"/>
</dbReference>
<keyword evidence="3" id="KW-1185">Reference proteome</keyword>
<evidence type="ECO:0000313" key="3">
    <source>
        <dbReference type="Proteomes" id="UP000293952"/>
    </source>
</evidence>
<evidence type="ECO:0000313" key="2">
    <source>
        <dbReference type="EMBL" id="RYM33984.1"/>
    </source>
</evidence>
<gene>
    <name evidence="2" type="ORF">ERX46_08440</name>
</gene>
<dbReference type="InterPro" id="IPR007421">
    <property type="entry name" value="Schlafen_AlbA_2_dom"/>
</dbReference>
<keyword evidence="2" id="KW-0067">ATP-binding</keyword>
<sequence length="96" mass="11065">MNKEELIDKLNDLEWEDFEVKEAKAEIPKSSWETVSAFSNSVGGWLVFGVKEIGKRFEIQGVTNPEKIEQDFLATLRNGQKFNAIPRVYEEITNPF</sequence>
<dbReference type="OrthoDB" id="9807907at2"/>
<protein>
    <submittedName>
        <fullName evidence="2">ATP-binding protein</fullName>
    </submittedName>
</protein>
<dbReference type="Proteomes" id="UP000293952">
    <property type="component" value="Unassembled WGS sequence"/>
</dbReference>
<proteinExistence type="predicted"/>